<accession>A0A182WQE4</accession>
<evidence type="ECO:0000313" key="1">
    <source>
        <dbReference type="EnsemblMetazoa" id="AMIN014867-PA"/>
    </source>
</evidence>
<name>A0A182WQE4_9DIPT</name>
<reference evidence="2" key="1">
    <citation type="submission" date="2013-03" db="EMBL/GenBank/DDBJ databases">
        <title>The Genome Sequence of Anopheles minimus MINIMUS1.</title>
        <authorList>
            <consortium name="The Broad Institute Genomics Platform"/>
            <person name="Neafsey D.E."/>
            <person name="Walton C."/>
            <person name="Walker B."/>
            <person name="Young S.K."/>
            <person name="Zeng Q."/>
            <person name="Gargeya S."/>
            <person name="Fitzgerald M."/>
            <person name="Haas B."/>
            <person name="Abouelleil A."/>
            <person name="Allen A.W."/>
            <person name="Alvarado L."/>
            <person name="Arachchi H.M."/>
            <person name="Berlin A.M."/>
            <person name="Chapman S.B."/>
            <person name="Gainer-Dewar J."/>
            <person name="Goldberg J."/>
            <person name="Griggs A."/>
            <person name="Gujja S."/>
            <person name="Hansen M."/>
            <person name="Howarth C."/>
            <person name="Imamovic A."/>
            <person name="Ireland A."/>
            <person name="Larimer J."/>
            <person name="McCowan C."/>
            <person name="Murphy C."/>
            <person name="Pearson M."/>
            <person name="Poon T.W."/>
            <person name="Priest M."/>
            <person name="Roberts A."/>
            <person name="Saif S."/>
            <person name="Shea T."/>
            <person name="Sisk P."/>
            <person name="Sykes S."/>
            <person name="Wortman J."/>
            <person name="Nusbaum C."/>
            <person name="Birren B."/>
        </authorList>
    </citation>
    <scope>NUCLEOTIDE SEQUENCE [LARGE SCALE GENOMIC DNA]</scope>
    <source>
        <strain evidence="2">MINIMUS1</strain>
    </source>
</reference>
<proteinExistence type="predicted"/>
<dbReference type="Proteomes" id="UP000075920">
    <property type="component" value="Unassembled WGS sequence"/>
</dbReference>
<dbReference type="AlphaFoldDB" id="A0A182WQE4"/>
<reference evidence="1" key="2">
    <citation type="submission" date="2020-05" db="UniProtKB">
        <authorList>
            <consortium name="EnsemblMetazoa"/>
        </authorList>
    </citation>
    <scope>IDENTIFICATION</scope>
    <source>
        <strain evidence="1">MINIMUS1</strain>
    </source>
</reference>
<dbReference type="EnsemblMetazoa" id="AMIN014867-RA">
    <property type="protein sequence ID" value="AMIN014867-PA"/>
    <property type="gene ID" value="AMIN014867"/>
</dbReference>
<sequence>MKEVTGKRKAVATASFERL</sequence>
<protein>
    <submittedName>
        <fullName evidence="1">Uncharacterized protein</fullName>
    </submittedName>
</protein>
<organism evidence="1 2">
    <name type="scientific">Anopheles minimus</name>
    <dbReference type="NCBI Taxonomy" id="112268"/>
    <lineage>
        <taxon>Eukaryota</taxon>
        <taxon>Metazoa</taxon>
        <taxon>Ecdysozoa</taxon>
        <taxon>Arthropoda</taxon>
        <taxon>Hexapoda</taxon>
        <taxon>Insecta</taxon>
        <taxon>Pterygota</taxon>
        <taxon>Neoptera</taxon>
        <taxon>Endopterygota</taxon>
        <taxon>Diptera</taxon>
        <taxon>Nematocera</taxon>
        <taxon>Culicoidea</taxon>
        <taxon>Culicidae</taxon>
        <taxon>Anophelinae</taxon>
        <taxon>Anopheles</taxon>
    </lineage>
</organism>
<dbReference type="VEuPathDB" id="VectorBase:AMIN014867"/>
<keyword evidence="2" id="KW-1185">Reference proteome</keyword>
<evidence type="ECO:0000313" key="2">
    <source>
        <dbReference type="Proteomes" id="UP000075920"/>
    </source>
</evidence>